<dbReference type="Gene3D" id="3.10.450.50">
    <property type="match status" value="1"/>
</dbReference>
<comment type="caution">
    <text evidence="2">The sequence shown here is derived from an EMBL/GenBank/DDBJ whole genome shotgun (WGS) entry which is preliminary data.</text>
</comment>
<protein>
    <submittedName>
        <fullName evidence="2">Ketosteroid isomerase-like protein</fullName>
    </submittedName>
</protein>
<dbReference type="AlphaFoldDB" id="A0A841HSU4"/>
<name>A0A841HSU4_9GAMM</name>
<feature type="domain" description="SnoaL-like" evidence="1">
    <location>
        <begin position="1"/>
        <end position="117"/>
    </location>
</feature>
<dbReference type="InterPro" id="IPR046860">
    <property type="entry name" value="SnoaL_5"/>
</dbReference>
<dbReference type="GO" id="GO:0016853">
    <property type="term" value="F:isomerase activity"/>
    <property type="evidence" value="ECO:0007669"/>
    <property type="project" value="UniProtKB-KW"/>
</dbReference>
<dbReference type="Proteomes" id="UP000588068">
    <property type="component" value="Unassembled WGS sequence"/>
</dbReference>
<sequence length="120" mass="13411">MSTETVAHRLVELCRQGKFDVAQNELFADSARSIEMEGVPNAEAVGMDAIRQKGRDFDATLTQVHTVTVSEPVVADGFFSIVMGLDATYKEGGRRSMTEICVYEVANDKIVREQFFYRPN</sequence>
<dbReference type="RefSeq" id="WP_184334759.1">
    <property type="nucleotide sequence ID" value="NZ_JACHHZ010000005.1"/>
</dbReference>
<reference evidence="2 3" key="1">
    <citation type="submission" date="2020-08" db="EMBL/GenBank/DDBJ databases">
        <title>Genomic Encyclopedia of Type Strains, Phase IV (KMG-IV): sequencing the most valuable type-strain genomes for metagenomic binning, comparative biology and taxonomic classification.</title>
        <authorList>
            <person name="Goeker M."/>
        </authorList>
    </citation>
    <scope>NUCLEOTIDE SEQUENCE [LARGE SCALE GENOMIC DNA]</scope>
    <source>
        <strain evidence="2 3">DSM 26723</strain>
    </source>
</reference>
<gene>
    <name evidence="2" type="ORF">HNQ60_004269</name>
</gene>
<accession>A0A841HSU4</accession>
<dbReference type="SUPFAM" id="SSF54427">
    <property type="entry name" value="NTF2-like"/>
    <property type="match status" value="1"/>
</dbReference>
<keyword evidence="3" id="KW-1185">Reference proteome</keyword>
<organism evidence="2 3">
    <name type="scientific">Povalibacter uvarum</name>
    <dbReference type="NCBI Taxonomy" id="732238"/>
    <lineage>
        <taxon>Bacteria</taxon>
        <taxon>Pseudomonadati</taxon>
        <taxon>Pseudomonadota</taxon>
        <taxon>Gammaproteobacteria</taxon>
        <taxon>Steroidobacterales</taxon>
        <taxon>Steroidobacteraceae</taxon>
        <taxon>Povalibacter</taxon>
    </lineage>
</organism>
<dbReference type="EMBL" id="JACHHZ010000005">
    <property type="protein sequence ID" value="MBB6095379.1"/>
    <property type="molecule type" value="Genomic_DNA"/>
</dbReference>
<dbReference type="InterPro" id="IPR032710">
    <property type="entry name" value="NTF2-like_dom_sf"/>
</dbReference>
<evidence type="ECO:0000259" key="1">
    <source>
        <dbReference type="Pfam" id="PF20409"/>
    </source>
</evidence>
<keyword evidence="2" id="KW-0413">Isomerase</keyword>
<proteinExistence type="predicted"/>
<evidence type="ECO:0000313" key="3">
    <source>
        <dbReference type="Proteomes" id="UP000588068"/>
    </source>
</evidence>
<dbReference type="Pfam" id="PF20409">
    <property type="entry name" value="SnoaL_5"/>
    <property type="match status" value="1"/>
</dbReference>
<evidence type="ECO:0000313" key="2">
    <source>
        <dbReference type="EMBL" id="MBB6095379.1"/>
    </source>
</evidence>